<feature type="domain" description="Ubiquitin-like protease family profile" evidence="4">
    <location>
        <begin position="41"/>
        <end position="188"/>
    </location>
</feature>
<protein>
    <recommendedName>
        <fullName evidence="4">Ubiquitin-like protease family profile domain-containing protein</fullName>
    </recommendedName>
</protein>
<evidence type="ECO:0000313" key="5">
    <source>
        <dbReference type="EnsemblMetazoa" id="G27316.1:cds"/>
    </source>
</evidence>
<proteinExistence type="inferred from homology"/>
<evidence type="ECO:0000256" key="2">
    <source>
        <dbReference type="ARBA" id="ARBA00022670"/>
    </source>
</evidence>
<keyword evidence="3" id="KW-0378">Hydrolase</keyword>
<accession>A0A8W8LC31</accession>
<evidence type="ECO:0000256" key="1">
    <source>
        <dbReference type="ARBA" id="ARBA00005234"/>
    </source>
</evidence>
<dbReference type="InterPro" id="IPR003653">
    <property type="entry name" value="Peptidase_C48_C"/>
</dbReference>
<dbReference type="PROSITE" id="PS50600">
    <property type="entry name" value="ULP_PROTEASE"/>
    <property type="match status" value="1"/>
</dbReference>
<keyword evidence="6" id="KW-1185">Reference proteome</keyword>
<name>A0A8W8LC31_MAGGI</name>
<evidence type="ECO:0000259" key="4">
    <source>
        <dbReference type="PROSITE" id="PS50600"/>
    </source>
</evidence>
<comment type="similarity">
    <text evidence="1">Belongs to the peptidase C48 family.</text>
</comment>
<dbReference type="Gene3D" id="3.40.395.10">
    <property type="entry name" value="Adenoviral Proteinase, Chain A"/>
    <property type="match status" value="1"/>
</dbReference>
<evidence type="ECO:0000313" key="6">
    <source>
        <dbReference type="Proteomes" id="UP000005408"/>
    </source>
</evidence>
<dbReference type="SUPFAM" id="SSF54001">
    <property type="entry name" value="Cysteine proteinases"/>
    <property type="match status" value="1"/>
</dbReference>
<dbReference type="AlphaFoldDB" id="A0A8W8LC31"/>
<sequence length="218" mass="25322">MHDELVLQFSLISQSAFLVTSFWKVLKQKEEGSTSALIGPYQVNAEDIKSLDGSNWITDQVVNSYLYMIQSYTNDTAFMDSFWVPHCIKKGVMQVREVNNLEHKRVLLIPVHKPAHWGLVIVYIQEGYFVVVDTLKAFGKEVATIVRRFLLRHKIVAPRNKALEQIFKPPFSHMDHCRPLTTQKPFKLIVVDILIYFEGKFFSCDYSRNYFSLDLQIS</sequence>
<dbReference type="GO" id="GO:0008234">
    <property type="term" value="F:cysteine-type peptidase activity"/>
    <property type="evidence" value="ECO:0007669"/>
    <property type="project" value="InterPro"/>
</dbReference>
<reference evidence="5" key="1">
    <citation type="submission" date="2022-08" db="UniProtKB">
        <authorList>
            <consortium name="EnsemblMetazoa"/>
        </authorList>
    </citation>
    <scope>IDENTIFICATION</scope>
    <source>
        <strain evidence="5">05x7-T-G4-1.051#20</strain>
    </source>
</reference>
<dbReference type="Proteomes" id="UP000005408">
    <property type="component" value="Unassembled WGS sequence"/>
</dbReference>
<dbReference type="GO" id="GO:0006508">
    <property type="term" value="P:proteolysis"/>
    <property type="evidence" value="ECO:0007669"/>
    <property type="project" value="UniProtKB-KW"/>
</dbReference>
<evidence type="ECO:0000256" key="3">
    <source>
        <dbReference type="ARBA" id="ARBA00022801"/>
    </source>
</evidence>
<dbReference type="InterPro" id="IPR038765">
    <property type="entry name" value="Papain-like_cys_pep_sf"/>
</dbReference>
<keyword evidence="2" id="KW-0645">Protease</keyword>
<dbReference type="Pfam" id="PF02902">
    <property type="entry name" value="Peptidase_C48"/>
    <property type="match status" value="1"/>
</dbReference>
<dbReference type="EnsemblMetazoa" id="G27316.1">
    <property type="protein sequence ID" value="G27316.1:cds"/>
    <property type="gene ID" value="G27316"/>
</dbReference>
<organism evidence="5 6">
    <name type="scientific">Magallana gigas</name>
    <name type="common">Pacific oyster</name>
    <name type="synonym">Crassostrea gigas</name>
    <dbReference type="NCBI Taxonomy" id="29159"/>
    <lineage>
        <taxon>Eukaryota</taxon>
        <taxon>Metazoa</taxon>
        <taxon>Spiralia</taxon>
        <taxon>Lophotrochozoa</taxon>
        <taxon>Mollusca</taxon>
        <taxon>Bivalvia</taxon>
        <taxon>Autobranchia</taxon>
        <taxon>Pteriomorphia</taxon>
        <taxon>Ostreida</taxon>
        <taxon>Ostreoidea</taxon>
        <taxon>Ostreidae</taxon>
        <taxon>Magallana</taxon>
    </lineage>
</organism>